<proteinExistence type="predicted"/>
<dbReference type="GO" id="GO:0006913">
    <property type="term" value="P:nucleocytoplasmic transport"/>
    <property type="evidence" value="ECO:0007669"/>
    <property type="project" value="TreeGrafter"/>
</dbReference>
<gene>
    <name evidence="4" type="ORF">OTI717_LOCUS25989</name>
</gene>
<dbReference type="SMART" id="SM00368">
    <property type="entry name" value="LRR_RI"/>
    <property type="match status" value="5"/>
</dbReference>
<name>A0A819K5A9_9BILA</name>
<dbReference type="GO" id="GO:0048471">
    <property type="term" value="C:perinuclear region of cytoplasm"/>
    <property type="evidence" value="ECO:0007669"/>
    <property type="project" value="TreeGrafter"/>
</dbReference>
<dbReference type="PANTHER" id="PTHR24113:SF12">
    <property type="entry name" value="RAN GTPASE-ACTIVATING PROTEIN 1"/>
    <property type="match status" value="1"/>
</dbReference>
<dbReference type="InterPro" id="IPR001611">
    <property type="entry name" value="Leu-rich_rpt"/>
</dbReference>
<evidence type="ECO:0000313" key="4">
    <source>
        <dbReference type="EMBL" id="CAF3943403.1"/>
    </source>
</evidence>
<dbReference type="PANTHER" id="PTHR24113">
    <property type="entry name" value="RAN GTPASE-ACTIVATING PROTEIN 1"/>
    <property type="match status" value="1"/>
</dbReference>
<reference evidence="4" key="1">
    <citation type="submission" date="2021-02" db="EMBL/GenBank/DDBJ databases">
        <authorList>
            <person name="Nowell W R."/>
        </authorList>
    </citation>
    <scope>NUCLEOTIDE SEQUENCE</scope>
</reference>
<dbReference type="GO" id="GO:0005829">
    <property type="term" value="C:cytosol"/>
    <property type="evidence" value="ECO:0007669"/>
    <property type="project" value="TreeGrafter"/>
</dbReference>
<dbReference type="GO" id="GO:0005096">
    <property type="term" value="F:GTPase activator activity"/>
    <property type="evidence" value="ECO:0007669"/>
    <property type="project" value="UniProtKB-KW"/>
</dbReference>
<organism evidence="4 5">
    <name type="scientific">Rotaria sordida</name>
    <dbReference type="NCBI Taxonomy" id="392033"/>
    <lineage>
        <taxon>Eukaryota</taxon>
        <taxon>Metazoa</taxon>
        <taxon>Spiralia</taxon>
        <taxon>Gnathifera</taxon>
        <taxon>Rotifera</taxon>
        <taxon>Eurotatoria</taxon>
        <taxon>Bdelloidea</taxon>
        <taxon>Philodinida</taxon>
        <taxon>Philodinidae</taxon>
        <taxon>Rotaria</taxon>
    </lineage>
</organism>
<evidence type="ECO:0000256" key="2">
    <source>
        <dbReference type="ARBA" id="ARBA00022614"/>
    </source>
</evidence>
<dbReference type="InterPro" id="IPR032675">
    <property type="entry name" value="LRR_dom_sf"/>
</dbReference>
<dbReference type="InterPro" id="IPR027038">
    <property type="entry name" value="RanGap"/>
</dbReference>
<evidence type="ECO:0000256" key="3">
    <source>
        <dbReference type="ARBA" id="ARBA00022737"/>
    </source>
</evidence>
<evidence type="ECO:0000256" key="1">
    <source>
        <dbReference type="ARBA" id="ARBA00022468"/>
    </source>
</evidence>
<keyword evidence="3" id="KW-0677">Repeat</keyword>
<protein>
    <submittedName>
        <fullName evidence="4">Uncharacterized protein</fullName>
    </submittedName>
</protein>
<dbReference type="GO" id="GO:0005634">
    <property type="term" value="C:nucleus"/>
    <property type="evidence" value="ECO:0007669"/>
    <property type="project" value="TreeGrafter"/>
</dbReference>
<accession>A0A819K5A9</accession>
<dbReference type="AlphaFoldDB" id="A0A819K5A9"/>
<evidence type="ECO:0000313" key="5">
    <source>
        <dbReference type="Proteomes" id="UP000663823"/>
    </source>
</evidence>
<dbReference type="GO" id="GO:0031267">
    <property type="term" value="F:small GTPase binding"/>
    <property type="evidence" value="ECO:0007669"/>
    <property type="project" value="TreeGrafter"/>
</dbReference>
<dbReference type="Gene3D" id="3.80.10.10">
    <property type="entry name" value="Ribonuclease Inhibitor"/>
    <property type="match status" value="1"/>
</dbReference>
<keyword evidence="1" id="KW-0343">GTPase activation</keyword>
<dbReference type="Pfam" id="PF13516">
    <property type="entry name" value="LRR_6"/>
    <property type="match status" value="2"/>
</dbReference>
<dbReference type="SUPFAM" id="SSF52047">
    <property type="entry name" value="RNI-like"/>
    <property type="match status" value="1"/>
</dbReference>
<sequence length="233" mass="26673">MDGKIADKSNYQNNQLEEFIDKCQTSLIVNLNGQNINDHDIDIVINTALINKQCQSLILWNNCLTSYSISILSSSLNINTTLKKLSISKNHLSDIAIKYLSESLSFKNSTLKELVLSSNEITDQGLIYLSNMLKINETLVVFGLQDNKITDKSIQYLSQVIQFNNKVIEEISLYSNKLITDISIDYIVNMIRNNQSLKTFWIWDCQLSEQGKYKLQQSIQSKIDFDLQLESID</sequence>
<dbReference type="EMBL" id="CAJOAX010005313">
    <property type="protein sequence ID" value="CAF3943403.1"/>
    <property type="molecule type" value="Genomic_DNA"/>
</dbReference>
<keyword evidence="2" id="KW-0433">Leucine-rich repeat</keyword>
<comment type="caution">
    <text evidence="4">The sequence shown here is derived from an EMBL/GenBank/DDBJ whole genome shotgun (WGS) entry which is preliminary data.</text>
</comment>
<dbReference type="Proteomes" id="UP000663823">
    <property type="component" value="Unassembled WGS sequence"/>
</dbReference>